<evidence type="ECO:0000256" key="11">
    <source>
        <dbReference type="SAM" id="SignalP"/>
    </source>
</evidence>
<feature type="active site" description="Proton donor/acceptor" evidence="9">
    <location>
        <position position="209"/>
    </location>
</feature>
<dbReference type="Proteomes" id="UP001156102">
    <property type="component" value="Unassembled WGS sequence"/>
</dbReference>
<evidence type="ECO:0000259" key="12">
    <source>
        <dbReference type="PROSITE" id="PS52029"/>
    </source>
</evidence>
<dbReference type="GO" id="GO:0071555">
    <property type="term" value="P:cell wall organization"/>
    <property type="evidence" value="ECO:0007669"/>
    <property type="project" value="UniProtKB-UniRule"/>
</dbReference>
<organism evidence="13 14">
    <name type="scientific">Ectobacillus ponti</name>
    <dbReference type="NCBI Taxonomy" id="2961894"/>
    <lineage>
        <taxon>Bacteria</taxon>
        <taxon>Bacillati</taxon>
        <taxon>Bacillota</taxon>
        <taxon>Bacilli</taxon>
        <taxon>Bacillales</taxon>
        <taxon>Bacillaceae</taxon>
        <taxon>Ectobacillus</taxon>
    </lineage>
</organism>
<dbReference type="InterPro" id="IPR005490">
    <property type="entry name" value="LD_TPept_cat_dom"/>
</dbReference>
<comment type="pathway">
    <text evidence="1 9">Cell wall biogenesis; peptidoglycan biosynthesis.</text>
</comment>
<keyword evidence="6 9" id="KW-0133">Cell shape</keyword>
<feature type="region of interest" description="Disordered" evidence="10">
    <location>
        <begin position="266"/>
        <end position="314"/>
    </location>
</feature>
<dbReference type="PROSITE" id="PS52029">
    <property type="entry name" value="LD_TPASE"/>
    <property type="match status" value="1"/>
</dbReference>
<dbReference type="EMBL" id="JANCLT010000006">
    <property type="protein sequence ID" value="MCP8969386.1"/>
    <property type="molecule type" value="Genomic_DNA"/>
</dbReference>
<evidence type="ECO:0000256" key="1">
    <source>
        <dbReference type="ARBA" id="ARBA00004752"/>
    </source>
</evidence>
<dbReference type="GO" id="GO:0005576">
    <property type="term" value="C:extracellular region"/>
    <property type="evidence" value="ECO:0007669"/>
    <property type="project" value="TreeGrafter"/>
</dbReference>
<keyword evidence="4" id="KW-0808">Transferase</keyword>
<evidence type="ECO:0000256" key="5">
    <source>
        <dbReference type="ARBA" id="ARBA00022801"/>
    </source>
</evidence>
<protein>
    <submittedName>
        <fullName evidence="13">L,D-transpeptidase family protein</fullName>
    </submittedName>
</protein>
<dbReference type="GO" id="GO:0016757">
    <property type="term" value="F:glycosyltransferase activity"/>
    <property type="evidence" value="ECO:0007669"/>
    <property type="project" value="UniProtKB-KW"/>
</dbReference>
<gene>
    <name evidence="13" type="ORF">NK662_12700</name>
</gene>
<dbReference type="InterPro" id="IPR050979">
    <property type="entry name" value="LD-transpeptidase"/>
</dbReference>
<feature type="active site" description="Nucleophile" evidence="9">
    <location>
        <position position="225"/>
    </location>
</feature>
<dbReference type="CDD" id="cd16913">
    <property type="entry name" value="YkuD_like"/>
    <property type="match status" value="1"/>
</dbReference>
<reference evidence="13" key="1">
    <citation type="submission" date="2022-07" db="EMBL/GenBank/DDBJ databases">
        <authorList>
            <person name="Li W.-J."/>
            <person name="Deng Q.-Q."/>
        </authorList>
    </citation>
    <scope>NUCLEOTIDE SEQUENCE</scope>
    <source>
        <strain evidence="13">SYSU M60031</strain>
    </source>
</reference>
<evidence type="ECO:0000256" key="4">
    <source>
        <dbReference type="ARBA" id="ARBA00022679"/>
    </source>
</evidence>
<keyword evidence="5" id="KW-0378">Hydrolase</keyword>
<keyword evidence="8 9" id="KW-0961">Cell wall biogenesis/degradation</keyword>
<evidence type="ECO:0000313" key="13">
    <source>
        <dbReference type="EMBL" id="MCP8969386.1"/>
    </source>
</evidence>
<evidence type="ECO:0000256" key="2">
    <source>
        <dbReference type="ARBA" id="ARBA00005992"/>
    </source>
</evidence>
<name>A0AA42BQG8_9BACI</name>
<evidence type="ECO:0000256" key="6">
    <source>
        <dbReference type="ARBA" id="ARBA00022960"/>
    </source>
</evidence>
<keyword evidence="14" id="KW-1185">Reference proteome</keyword>
<evidence type="ECO:0000256" key="9">
    <source>
        <dbReference type="PROSITE-ProRule" id="PRU01373"/>
    </source>
</evidence>
<dbReference type="RefSeq" id="WP_254759308.1">
    <property type="nucleotide sequence ID" value="NZ_JANCLT010000006.1"/>
</dbReference>
<evidence type="ECO:0000256" key="10">
    <source>
        <dbReference type="SAM" id="MobiDB-lite"/>
    </source>
</evidence>
<dbReference type="GO" id="GO:0071972">
    <property type="term" value="F:peptidoglycan L,D-transpeptidase activity"/>
    <property type="evidence" value="ECO:0007669"/>
    <property type="project" value="TreeGrafter"/>
</dbReference>
<evidence type="ECO:0000313" key="14">
    <source>
        <dbReference type="Proteomes" id="UP001156102"/>
    </source>
</evidence>
<dbReference type="InterPro" id="IPR038063">
    <property type="entry name" value="Transpep_catalytic_dom"/>
</dbReference>
<keyword evidence="7 9" id="KW-0573">Peptidoglycan synthesis</keyword>
<feature type="domain" description="L,D-TPase catalytic" evidence="12">
    <location>
        <begin position="141"/>
        <end position="249"/>
    </location>
</feature>
<dbReference type="AlphaFoldDB" id="A0AA42BQG8"/>
<feature type="signal peptide" evidence="11">
    <location>
        <begin position="1"/>
        <end position="15"/>
    </location>
</feature>
<evidence type="ECO:0000256" key="8">
    <source>
        <dbReference type="ARBA" id="ARBA00023316"/>
    </source>
</evidence>
<proteinExistence type="inferred from homology"/>
<keyword evidence="11" id="KW-0732">Signal</keyword>
<dbReference type="Pfam" id="PF03734">
    <property type="entry name" value="YkuD"/>
    <property type="match status" value="1"/>
</dbReference>
<dbReference type="SUPFAM" id="SSF141523">
    <property type="entry name" value="L,D-transpeptidase catalytic domain-like"/>
    <property type="match status" value="1"/>
</dbReference>
<feature type="compositionally biased region" description="Low complexity" evidence="10">
    <location>
        <begin position="285"/>
        <end position="300"/>
    </location>
</feature>
<dbReference type="GO" id="GO:0008360">
    <property type="term" value="P:regulation of cell shape"/>
    <property type="evidence" value="ECO:0007669"/>
    <property type="project" value="UniProtKB-UniRule"/>
</dbReference>
<evidence type="ECO:0000256" key="3">
    <source>
        <dbReference type="ARBA" id="ARBA00022676"/>
    </source>
</evidence>
<dbReference type="PANTHER" id="PTHR30582:SF24">
    <property type="entry name" value="L,D-TRANSPEPTIDASE ERFK_SRFK-RELATED"/>
    <property type="match status" value="1"/>
</dbReference>
<comment type="caution">
    <text evidence="13">The sequence shown here is derived from an EMBL/GenBank/DDBJ whole genome shotgun (WGS) entry which is preliminary data.</text>
</comment>
<feature type="chain" id="PRO_5041238899" evidence="11">
    <location>
        <begin position="16"/>
        <end position="314"/>
    </location>
</feature>
<dbReference type="GO" id="GO:0018104">
    <property type="term" value="P:peptidoglycan-protein cross-linking"/>
    <property type="evidence" value="ECO:0007669"/>
    <property type="project" value="TreeGrafter"/>
</dbReference>
<keyword evidence="3" id="KW-0328">Glycosyltransferase</keyword>
<evidence type="ECO:0000256" key="7">
    <source>
        <dbReference type="ARBA" id="ARBA00022984"/>
    </source>
</evidence>
<dbReference type="PANTHER" id="PTHR30582">
    <property type="entry name" value="L,D-TRANSPEPTIDASE"/>
    <property type="match status" value="1"/>
</dbReference>
<dbReference type="Gene3D" id="2.40.440.10">
    <property type="entry name" value="L,D-transpeptidase catalytic domain-like"/>
    <property type="match status" value="1"/>
</dbReference>
<sequence length="314" mass="34327">MFALLFLLPQLLAPAALNDSSILRFASRTGQQSSSIEAAAEQPGRKELAIMRTAIYQFAIAEGRFPESLAELTSPFPANYLSFLFPEPISGSRQVVSRYDGKGGWVYQKPEKLDPDDLQKQVEAALSPNVPGSPSYGFQPVHLVVSKEKHTISMLSGEETLASFPVGLGQKTPAGTFFVNRRVAEPKSRVPKVYGTRGMELSDPVYAIHGTYDTGSIGQNKSKGCIRLGVADMEELYAMTPLHTPVTIVSGDPLQADVAPDSQVLQYQQKQKQREQGTPLSKVTPQAAQQRAQRQPGAPGSFEQDPQTIYHWAH</sequence>
<comment type="similarity">
    <text evidence="2">Belongs to the YkuD family.</text>
</comment>
<accession>A0AA42BQG8</accession>